<sequence length="146" mass="15613">MKYKLSLILVAAGLSGCAGMKYAMDNYTGIKPLSYTSPTQKTSYLVYDKPAESRLMITSSIANAMGQGALTGLTMMNTTPPEILFEQAAVEYLASTGRTCVSKKAFLIVQPQFEVQYDCSPPAPPVAAVVTPKTPTPRSPEKKAPA</sequence>
<dbReference type="PROSITE" id="PS51257">
    <property type="entry name" value="PROKAR_LIPOPROTEIN"/>
    <property type="match status" value="1"/>
</dbReference>
<evidence type="ECO:0000313" key="3">
    <source>
        <dbReference type="EMBL" id="MFC3326177.1"/>
    </source>
</evidence>
<feature type="signal peptide" evidence="2">
    <location>
        <begin position="1"/>
        <end position="23"/>
    </location>
</feature>
<keyword evidence="2" id="KW-0732">Signal</keyword>
<evidence type="ECO:0000256" key="2">
    <source>
        <dbReference type="SAM" id="SignalP"/>
    </source>
</evidence>
<reference evidence="4" key="1">
    <citation type="journal article" date="2019" name="Int. J. Syst. Evol. Microbiol.">
        <title>The Global Catalogue of Microorganisms (GCM) 10K type strain sequencing project: providing services to taxonomists for standard genome sequencing and annotation.</title>
        <authorList>
            <consortium name="The Broad Institute Genomics Platform"/>
            <consortium name="The Broad Institute Genome Sequencing Center for Infectious Disease"/>
            <person name="Wu L."/>
            <person name="Ma J."/>
        </authorList>
    </citation>
    <scope>NUCLEOTIDE SEQUENCE [LARGE SCALE GENOMIC DNA]</scope>
    <source>
        <strain evidence="4">ICMP 19515</strain>
    </source>
</reference>
<organism evidence="3 4">
    <name type="scientific">Mesorhizobium cantuariense</name>
    <dbReference type="NCBI Taxonomy" id="1300275"/>
    <lineage>
        <taxon>Bacteria</taxon>
        <taxon>Pseudomonadati</taxon>
        <taxon>Pseudomonadota</taxon>
        <taxon>Alphaproteobacteria</taxon>
        <taxon>Hyphomicrobiales</taxon>
        <taxon>Phyllobacteriaceae</taxon>
        <taxon>Mesorhizobium</taxon>
    </lineage>
</organism>
<evidence type="ECO:0000256" key="1">
    <source>
        <dbReference type="SAM" id="MobiDB-lite"/>
    </source>
</evidence>
<proteinExistence type="predicted"/>
<name>A0ABV7MYN0_9HYPH</name>
<comment type="caution">
    <text evidence="3">The sequence shown here is derived from an EMBL/GenBank/DDBJ whole genome shotgun (WGS) entry which is preliminary data.</text>
</comment>
<dbReference type="RefSeq" id="WP_378984812.1">
    <property type="nucleotide sequence ID" value="NZ_JBHRVD010000001.1"/>
</dbReference>
<dbReference type="Proteomes" id="UP001595648">
    <property type="component" value="Unassembled WGS sequence"/>
</dbReference>
<feature type="chain" id="PRO_5045337256" description="Lipoprotein" evidence="2">
    <location>
        <begin position="24"/>
        <end position="146"/>
    </location>
</feature>
<keyword evidence="4" id="KW-1185">Reference proteome</keyword>
<accession>A0ABV7MYN0</accession>
<protein>
    <recommendedName>
        <fullName evidence="5">Lipoprotein</fullName>
    </recommendedName>
</protein>
<evidence type="ECO:0000313" key="4">
    <source>
        <dbReference type="Proteomes" id="UP001595648"/>
    </source>
</evidence>
<feature type="region of interest" description="Disordered" evidence="1">
    <location>
        <begin position="124"/>
        <end position="146"/>
    </location>
</feature>
<gene>
    <name evidence="3" type="ORF">ACFOJ9_31170</name>
</gene>
<evidence type="ECO:0008006" key="5">
    <source>
        <dbReference type="Google" id="ProtNLM"/>
    </source>
</evidence>
<dbReference type="EMBL" id="JBHRVD010000001">
    <property type="protein sequence ID" value="MFC3326177.1"/>
    <property type="molecule type" value="Genomic_DNA"/>
</dbReference>